<keyword evidence="3" id="KW-1185">Reference proteome</keyword>
<dbReference type="EMBL" id="JAAIKT010000004">
    <property type="protein sequence ID" value="NEW69877.1"/>
    <property type="molecule type" value="Genomic_DNA"/>
</dbReference>
<protein>
    <submittedName>
        <fullName evidence="2">Uncharacterized protein</fullName>
    </submittedName>
</protein>
<organism evidence="2 3">
    <name type="scientific">Streptomyces rhizosphaericus</name>
    <dbReference type="NCBI Taxonomy" id="114699"/>
    <lineage>
        <taxon>Bacteria</taxon>
        <taxon>Bacillati</taxon>
        <taxon>Actinomycetota</taxon>
        <taxon>Actinomycetes</taxon>
        <taxon>Kitasatosporales</taxon>
        <taxon>Streptomycetaceae</taxon>
        <taxon>Streptomyces</taxon>
        <taxon>Streptomyces violaceusniger group</taxon>
    </lineage>
</organism>
<dbReference type="AlphaFoldDB" id="A0A6G4ABL5"/>
<proteinExistence type="predicted"/>
<comment type="caution">
    <text evidence="2">The sequence shown here is derived from an EMBL/GenBank/DDBJ whole genome shotgun (WGS) entry which is preliminary data.</text>
</comment>
<dbReference type="Proteomes" id="UP000476310">
    <property type="component" value="Unassembled WGS sequence"/>
</dbReference>
<gene>
    <name evidence="2" type="ORF">G4H13_05465</name>
</gene>
<evidence type="ECO:0000256" key="1">
    <source>
        <dbReference type="SAM" id="MobiDB-lite"/>
    </source>
</evidence>
<sequence length="108" mass="11514">MAEVPPRPAGPWPGVTGAGTGDGQARPLGGRVRRGGIALVKRGEMVMPLEGTEAELALAEQDGRHDIHVHLPVTVEVVGSPDRRLVHEAVDEALRRVRHAMDAHAERG</sequence>
<evidence type="ECO:0000313" key="2">
    <source>
        <dbReference type="EMBL" id="NEW69877.1"/>
    </source>
</evidence>
<feature type="compositionally biased region" description="Pro residues" evidence="1">
    <location>
        <begin position="1"/>
        <end position="11"/>
    </location>
</feature>
<name>A0A6G4ABL5_9ACTN</name>
<dbReference type="RefSeq" id="WP_164424346.1">
    <property type="nucleotide sequence ID" value="NZ_JAAIKT010000004.1"/>
</dbReference>
<feature type="region of interest" description="Disordered" evidence="1">
    <location>
        <begin position="1"/>
        <end position="30"/>
    </location>
</feature>
<accession>A0A6G4ABL5</accession>
<reference evidence="2" key="1">
    <citation type="submission" date="2020-02" db="EMBL/GenBank/DDBJ databases">
        <title>A new Streptomyces sp. for controlling soil-borne diseases.</title>
        <authorList>
            <person name="Li X."/>
            <person name="Tian Y."/>
            <person name="Gao K."/>
        </authorList>
    </citation>
    <scope>NUCLEOTIDE SEQUENCE [LARGE SCALE GENOMIC DNA]</scope>
    <source>
        <strain evidence="2">0250</strain>
    </source>
</reference>
<evidence type="ECO:0000313" key="3">
    <source>
        <dbReference type="Proteomes" id="UP000476310"/>
    </source>
</evidence>